<proteinExistence type="predicted"/>
<dbReference type="AlphaFoldDB" id="A0A918UG58"/>
<accession>A0A918UG58</accession>
<reference evidence="1" key="1">
    <citation type="journal article" date="2014" name="Int. J. Syst. Evol. Microbiol.">
        <title>Complete genome sequence of Corynebacterium casei LMG S-19264T (=DSM 44701T), isolated from a smear-ripened cheese.</title>
        <authorList>
            <consortium name="US DOE Joint Genome Institute (JGI-PGF)"/>
            <person name="Walter F."/>
            <person name="Albersmeier A."/>
            <person name="Kalinowski J."/>
            <person name="Ruckert C."/>
        </authorList>
    </citation>
    <scope>NUCLEOTIDE SEQUENCE</scope>
    <source>
        <strain evidence="1">KCTC 32255</strain>
    </source>
</reference>
<comment type="caution">
    <text evidence="1">The sequence shown here is derived from an EMBL/GenBank/DDBJ whole genome shotgun (WGS) entry which is preliminary data.</text>
</comment>
<organism evidence="1 2">
    <name type="scientific">Novosphingobium colocasiae</name>
    <dbReference type="NCBI Taxonomy" id="1256513"/>
    <lineage>
        <taxon>Bacteria</taxon>
        <taxon>Pseudomonadati</taxon>
        <taxon>Pseudomonadota</taxon>
        <taxon>Alphaproteobacteria</taxon>
        <taxon>Sphingomonadales</taxon>
        <taxon>Sphingomonadaceae</taxon>
        <taxon>Novosphingobium</taxon>
    </lineage>
</organism>
<dbReference type="Gene3D" id="3.40.50.1820">
    <property type="entry name" value="alpha/beta hydrolase"/>
    <property type="match status" value="1"/>
</dbReference>
<keyword evidence="1" id="KW-0378">Hydrolase</keyword>
<dbReference type="InterPro" id="IPR029058">
    <property type="entry name" value="AB_hydrolase_fold"/>
</dbReference>
<dbReference type="GO" id="GO:0016787">
    <property type="term" value="F:hydrolase activity"/>
    <property type="evidence" value="ECO:0007669"/>
    <property type="project" value="UniProtKB-KW"/>
</dbReference>
<protein>
    <submittedName>
        <fullName evidence="1">Alpha/beta hydrolase</fullName>
    </submittedName>
</protein>
<dbReference type="RefSeq" id="WP_189620983.1">
    <property type="nucleotide sequence ID" value="NZ_BMZA01000006.1"/>
</dbReference>
<dbReference type="EMBL" id="BMZA01000006">
    <property type="protein sequence ID" value="GGZ04494.1"/>
    <property type="molecule type" value="Genomic_DNA"/>
</dbReference>
<name>A0A918UG58_9SPHN</name>
<reference evidence="1" key="2">
    <citation type="submission" date="2020-09" db="EMBL/GenBank/DDBJ databases">
        <authorList>
            <person name="Sun Q."/>
            <person name="Kim S."/>
        </authorList>
    </citation>
    <scope>NUCLEOTIDE SEQUENCE</scope>
    <source>
        <strain evidence="1">KCTC 32255</strain>
    </source>
</reference>
<evidence type="ECO:0000313" key="1">
    <source>
        <dbReference type="EMBL" id="GGZ04494.1"/>
    </source>
</evidence>
<dbReference type="Proteomes" id="UP000648075">
    <property type="component" value="Unassembled WGS sequence"/>
</dbReference>
<sequence>MNLLFLHGWGFDRHLWDALRPLLPQGEHAVDDRGYFCAQHRPEITAPFLAVTHSFGTMRLLNDPPAGLTGVVAINGFSRFARSEAGPGVPRRVIAQMLAGFDADPARVLRQFRAGCGVTDAIPPIDAAMLRDDLVMLRDGTAPTPTVPVLSLEGGRDHLLDPDTRAAQFPGTPLERREHPDAGHMLPLTHSAWCAQQIGAFAGALAS</sequence>
<evidence type="ECO:0000313" key="2">
    <source>
        <dbReference type="Proteomes" id="UP000648075"/>
    </source>
</evidence>
<keyword evidence="2" id="KW-1185">Reference proteome</keyword>
<dbReference type="SUPFAM" id="SSF53474">
    <property type="entry name" value="alpha/beta-Hydrolases"/>
    <property type="match status" value="1"/>
</dbReference>
<gene>
    <name evidence="1" type="ORF">GCM10011614_19130</name>
</gene>